<dbReference type="GO" id="GO:0043190">
    <property type="term" value="C:ATP-binding cassette (ABC) transporter complex"/>
    <property type="evidence" value="ECO:0007669"/>
    <property type="project" value="InterPro"/>
</dbReference>
<sequence>MNLKKIGLFFLALVIIFTLGACQAQQPQGGQGASNNNQPAKGNGTLINGSGSTFVYPLIDKARAEYEQKAGIRVNYKGTGSGAGIQQLIAKTVEFGASDAPMKEDEIQKAGGNVLHIPVTLGGVAISYNLEGVKDLKLTADIIAEIYTGKITKWNDKKIADLNPGVQLPDLLIAPVYRSEGSGTTFIFTSYLNAAAPSIWTKEKVDKNIDMAANKNAIGAKGNAGVAAQIQNTKGAIGYVELAYVIQNNMTAASIQNKDGQFVKPTLASVTAAAVGAAQSFVKDMKSSLVNQPGKDSYPIVGTTWALVYEQSPLDATKTKQVVDFLKYLVTDGQQYAEALGYAPLPKEIQELDLKELDKVKVK</sequence>
<keyword evidence="2 4" id="KW-0813">Transport</keyword>
<dbReference type="SUPFAM" id="SSF53850">
    <property type="entry name" value="Periplasmic binding protein-like II"/>
    <property type="match status" value="1"/>
</dbReference>
<feature type="region of interest" description="Disordered" evidence="5">
    <location>
        <begin position="27"/>
        <end position="46"/>
    </location>
</feature>
<feature type="compositionally biased region" description="Low complexity" evidence="5">
    <location>
        <begin position="27"/>
        <end position="40"/>
    </location>
</feature>
<evidence type="ECO:0000256" key="2">
    <source>
        <dbReference type="ARBA" id="ARBA00022448"/>
    </source>
</evidence>
<comment type="caution">
    <text evidence="8">The sequence shown here is derived from an EMBL/GenBank/DDBJ whole genome shotgun (WGS) entry which is preliminary data.</text>
</comment>
<keyword evidence="3 4" id="KW-0592">Phosphate transport</keyword>
<dbReference type="PIRSF" id="PIRSF002756">
    <property type="entry name" value="PstS"/>
    <property type="match status" value="1"/>
</dbReference>
<dbReference type="PANTHER" id="PTHR42996">
    <property type="entry name" value="PHOSPHATE-BINDING PROTEIN PSTS"/>
    <property type="match status" value="1"/>
</dbReference>
<dbReference type="Gene3D" id="3.40.190.10">
    <property type="entry name" value="Periplasmic binding protein-like II"/>
    <property type="match status" value="2"/>
</dbReference>
<evidence type="ECO:0000313" key="8">
    <source>
        <dbReference type="EMBL" id="TCS83541.1"/>
    </source>
</evidence>
<dbReference type="PROSITE" id="PS51257">
    <property type="entry name" value="PROKAR_LIPOPROTEIN"/>
    <property type="match status" value="1"/>
</dbReference>
<organism evidence="8 9">
    <name type="scientific">Tepidibacillus fermentans</name>
    <dbReference type="NCBI Taxonomy" id="1281767"/>
    <lineage>
        <taxon>Bacteria</taxon>
        <taxon>Bacillati</taxon>
        <taxon>Bacillota</taxon>
        <taxon>Bacilli</taxon>
        <taxon>Bacillales</taxon>
        <taxon>Bacillaceae</taxon>
        <taxon>Tepidibacillus</taxon>
    </lineage>
</organism>
<dbReference type="GO" id="GO:0042301">
    <property type="term" value="F:phosphate ion binding"/>
    <property type="evidence" value="ECO:0007669"/>
    <property type="project" value="InterPro"/>
</dbReference>
<feature type="domain" description="PBP" evidence="7">
    <location>
        <begin position="42"/>
        <end position="331"/>
    </location>
</feature>
<name>A0A4V2UT08_9BACI</name>
<reference evidence="8 9" key="1">
    <citation type="submission" date="2019-03" db="EMBL/GenBank/DDBJ databases">
        <title>Genomic Encyclopedia of Type Strains, Phase IV (KMG-IV): sequencing the most valuable type-strain genomes for metagenomic binning, comparative biology and taxonomic classification.</title>
        <authorList>
            <person name="Goeker M."/>
        </authorList>
    </citation>
    <scope>NUCLEOTIDE SEQUENCE [LARGE SCALE GENOMIC DNA]</scope>
    <source>
        <strain evidence="8 9">DSM 23802</strain>
    </source>
</reference>
<evidence type="ECO:0000259" key="7">
    <source>
        <dbReference type="Pfam" id="PF12849"/>
    </source>
</evidence>
<dbReference type="EMBL" id="SMAB01000004">
    <property type="protein sequence ID" value="TCS83541.1"/>
    <property type="molecule type" value="Genomic_DNA"/>
</dbReference>
<dbReference type="GO" id="GO:0035435">
    <property type="term" value="P:phosphate ion transmembrane transport"/>
    <property type="evidence" value="ECO:0007669"/>
    <property type="project" value="InterPro"/>
</dbReference>
<dbReference type="RefSeq" id="WP_165894960.1">
    <property type="nucleotide sequence ID" value="NZ_SMAB01000004.1"/>
</dbReference>
<dbReference type="AlphaFoldDB" id="A0A4V2UT08"/>
<protein>
    <recommendedName>
        <fullName evidence="4">Phosphate-binding protein</fullName>
    </recommendedName>
</protein>
<dbReference type="InterPro" id="IPR005673">
    <property type="entry name" value="ABC_phos-bd_PstS"/>
</dbReference>
<keyword evidence="6" id="KW-0732">Signal</keyword>
<comment type="similarity">
    <text evidence="1 4">Belongs to the PstS family.</text>
</comment>
<evidence type="ECO:0000256" key="1">
    <source>
        <dbReference type="ARBA" id="ARBA00008725"/>
    </source>
</evidence>
<dbReference type="PANTHER" id="PTHR42996:SF1">
    <property type="entry name" value="PHOSPHATE-BINDING PROTEIN PSTS"/>
    <property type="match status" value="1"/>
</dbReference>
<evidence type="ECO:0000256" key="5">
    <source>
        <dbReference type="SAM" id="MobiDB-lite"/>
    </source>
</evidence>
<dbReference type="Pfam" id="PF12849">
    <property type="entry name" value="PBP_like_2"/>
    <property type="match status" value="1"/>
</dbReference>
<feature type="signal peptide" evidence="6">
    <location>
        <begin position="1"/>
        <end position="23"/>
    </location>
</feature>
<evidence type="ECO:0000256" key="3">
    <source>
        <dbReference type="ARBA" id="ARBA00022592"/>
    </source>
</evidence>
<feature type="chain" id="PRO_5039413287" description="Phosphate-binding protein" evidence="6">
    <location>
        <begin position="24"/>
        <end position="363"/>
    </location>
</feature>
<dbReference type="InterPro" id="IPR050962">
    <property type="entry name" value="Phosphate-bind_PstS"/>
</dbReference>
<proteinExistence type="inferred from homology"/>
<evidence type="ECO:0000256" key="6">
    <source>
        <dbReference type="SAM" id="SignalP"/>
    </source>
</evidence>
<dbReference type="CDD" id="cd13565">
    <property type="entry name" value="PBP2_PstS"/>
    <property type="match status" value="1"/>
</dbReference>
<gene>
    <name evidence="8" type="ORF">EDD72_10491</name>
</gene>
<keyword evidence="9" id="KW-1185">Reference proteome</keyword>
<dbReference type="Proteomes" id="UP000295788">
    <property type="component" value="Unassembled WGS sequence"/>
</dbReference>
<evidence type="ECO:0000313" key="9">
    <source>
        <dbReference type="Proteomes" id="UP000295788"/>
    </source>
</evidence>
<dbReference type="NCBIfam" id="TIGR00975">
    <property type="entry name" value="3a0107s03"/>
    <property type="match status" value="1"/>
</dbReference>
<evidence type="ECO:0000256" key="4">
    <source>
        <dbReference type="PIRNR" id="PIRNR002756"/>
    </source>
</evidence>
<dbReference type="InterPro" id="IPR024370">
    <property type="entry name" value="PBP_domain"/>
</dbReference>
<accession>A0A4V2UT08</accession>